<dbReference type="PIRSF" id="PIRSF005211">
    <property type="entry name" value="Ab_hydro_YheT"/>
    <property type="match status" value="1"/>
</dbReference>
<name>A0ABY0IGF1_9BACT</name>
<evidence type="ECO:0000313" key="4">
    <source>
        <dbReference type="Proteomes" id="UP000443582"/>
    </source>
</evidence>
<dbReference type="RefSeq" id="WP_115362011.1">
    <property type="nucleotide sequence ID" value="NZ_QDKL01000002.1"/>
</dbReference>
<gene>
    <name evidence="3" type="ORF">DAY19_10130</name>
</gene>
<reference evidence="4" key="1">
    <citation type="journal article" date="2019" name="Int. J. Syst. Evol. Microbiol.">
        <title>Halobacteriovorax valvorus sp. nov., a novel prokaryotic predator isolated from coastal seawater of China.</title>
        <authorList>
            <person name="Chen M.-X."/>
        </authorList>
    </citation>
    <scope>NUCLEOTIDE SEQUENCE [LARGE SCALE GENOMIC DNA]</scope>
    <source>
        <strain evidence="4">BL9</strain>
    </source>
</reference>
<dbReference type="InterPro" id="IPR029058">
    <property type="entry name" value="AB_hydrolase_fold"/>
</dbReference>
<evidence type="ECO:0000313" key="3">
    <source>
        <dbReference type="EMBL" id="RZF22031.1"/>
    </source>
</evidence>
<dbReference type="PANTHER" id="PTHR10794">
    <property type="entry name" value="ABHYDROLASE DOMAIN-CONTAINING PROTEIN"/>
    <property type="match status" value="1"/>
</dbReference>
<evidence type="ECO:0000259" key="2">
    <source>
        <dbReference type="Pfam" id="PF12146"/>
    </source>
</evidence>
<protein>
    <submittedName>
        <fullName evidence="3">Alpha/beta fold hydrolase</fullName>
    </submittedName>
</protein>
<dbReference type="EMBL" id="QDKL01000002">
    <property type="protein sequence ID" value="RZF22031.1"/>
    <property type="molecule type" value="Genomic_DNA"/>
</dbReference>
<accession>A0ABY0IGF1</accession>
<feature type="domain" description="Serine aminopeptidase S33" evidence="2">
    <location>
        <begin position="61"/>
        <end position="273"/>
    </location>
</feature>
<dbReference type="PANTHER" id="PTHR10794:SF94">
    <property type="entry name" value="ESTERASE YHET-RELATED"/>
    <property type="match status" value="1"/>
</dbReference>
<dbReference type="Proteomes" id="UP000443582">
    <property type="component" value="Unassembled WGS sequence"/>
</dbReference>
<dbReference type="Pfam" id="PF12146">
    <property type="entry name" value="Hydrolase_4"/>
    <property type="match status" value="1"/>
</dbReference>
<dbReference type="InterPro" id="IPR012020">
    <property type="entry name" value="ABHD4"/>
</dbReference>
<proteinExistence type="inferred from homology"/>
<dbReference type="InterPro" id="IPR022742">
    <property type="entry name" value="Hydrolase_4"/>
</dbReference>
<sequence length="322" mass="37799">MPVIQSEYQCHQSLKNGHIQTLIPFFIRWGKPHELLTRTLTTPDGDFLRYYISKAENPLNHVIIISHGLEGNGRDRYIIDMKKKFTAQGYDVISWDMRSCGGKLNRTKKFYNAKDFKDLEFLIENIADDYEKVSLMGISLGGAITTNYLGRNCDNVHPKVYRAFILSSPLDLNASNKKLRTEFSRFIYRHAFVYSMRKKVIEKAKVMDLPVDLNKVRKIKHIDEFDDYVTAPLYGYRNGEDYRSQASPLAHLEKIKIPFYILNAYDDPFLSKESYPFKLAKEKENIFLEVPKHGGHVGFVKSFRDEYYWYELRILEFLKMKI</sequence>
<comment type="caution">
    <text evidence="3">The sequence shown here is derived from an EMBL/GenBank/DDBJ whole genome shotgun (WGS) entry which is preliminary data.</text>
</comment>
<keyword evidence="4" id="KW-1185">Reference proteome</keyword>
<dbReference type="Gene3D" id="3.40.50.1820">
    <property type="entry name" value="alpha/beta hydrolase"/>
    <property type="match status" value="1"/>
</dbReference>
<dbReference type="SUPFAM" id="SSF53474">
    <property type="entry name" value="alpha/beta-Hydrolases"/>
    <property type="match status" value="1"/>
</dbReference>
<evidence type="ECO:0000256" key="1">
    <source>
        <dbReference type="ARBA" id="ARBA00010884"/>
    </source>
</evidence>
<keyword evidence="3" id="KW-0378">Hydrolase</keyword>
<dbReference type="InterPro" id="IPR050960">
    <property type="entry name" value="AB_hydrolase_4_sf"/>
</dbReference>
<organism evidence="3 4">
    <name type="scientific">Halobacteriovorax vibrionivorans</name>
    <dbReference type="NCBI Taxonomy" id="2152716"/>
    <lineage>
        <taxon>Bacteria</taxon>
        <taxon>Pseudomonadati</taxon>
        <taxon>Bdellovibrionota</taxon>
        <taxon>Bacteriovoracia</taxon>
        <taxon>Bacteriovoracales</taxon>
        <taxon>Halobacteriovoraceae</taxon>
        <taxon>Halobacteriovorax</taxon>
    </lineage>
</organism>
<dbReference type="GO" id="GO:0016787">
    <property type="term" value="F:hydrolase activity"/>
    <property type="evidence" value="ECO:0007669"/>
    <property type="project" value="UniProtKB-KW"/>
</dbReference>
<comment type="similarity">
    <text evidence="1">Belongs to the AB hydrolase superfamily. AB hydrolase 4 family.</text>
</comment>